<organism evidence="2 3">
    <name type="scientific">Pseudomonas tremae</name>
    <dbReference type="NCBI Taxonomy" id="200454"/>
    <lineage>
        <taxon>Bacteria</taxon>
        <taxon>Pseudomonadati</taxon>
        <taxon>Pseudomonadota</taxon>
        <taxon>Gammaproteobacteria</taxon>
        <taxon>Pseudomonadales</taxon>
        <taxon>Pseudomonadaceae</taxon>
        <taxon>Pseudomonas</taxon>
    </lineage>
</organism>
<keyword evidence="1" id="KW-0472">Membrane</keyword>
<keyword evidence="1" id="KW-1133">Transmembrane helix</keyword>
<evidence type="ECO:0000313" key="2">
    <source>
        <dbReference type="EMBL" id="KPY92143.1"/>
    </source>
</evidence>
<name>A0AA40NZW1_9PSED</name>
<dbReference type="Proteomes" id="UP000050523">
    <property type="component" value="Unassembled WGS sequence"/>
</dbReference>
<sequence>MFNQHRHTIFHVQSATRQTRGDAMSKHPKATKTGRSVDTWAILFIVILAVGVAMFWASGR</sequence>
<gene>
    <name evidence="2" type="ORF">ALO43_03596</name>
</gene>
<accession>A0AA40NZW1</accession>
<keyword evidence="1" id="KW-0812">Transmembrane</keyword>
<evidence type="ECO:0000256" key="1">
    <source>
        <dbReference type="SAM" id="Phobius"/>
    </source>
</evidence>
<protein>
    <submittedName>
        <fullName evidence="2">Uncharacterized protein</fullName>
    </submittedName>
</protein>
<dbReference type="EMBL" id="LJRO01000458">
    <property type="protein sequence ID" value="KPY92143.1"/>
    <property type="molecule type" value="Genomic_DNA"/>
</dbReference>
<feature type="transmembrane region" description="Helical" evidence="1">
    <location>
        <begin position="39"/>
        <end position="57"/>
    </location>
</feature>
<proteinExistence type="predicted"/>
<evidence type="ECO:0000313" key="3">
    <source>
        <dbReference type="Proteomes" id="UP000050523"/>
    </source>
</evidence>
<comment type="caution">
    <text evidence="2">The sequence shown here is derived from an EMBL/GenBank/DDBJ whole genome shotgun (WGS) entry which is preliminary data.</text>
</comment>
<dbReference type="AlphaFoldDB" id="A0AA40NZW1"/>
<reference evidence="2 3" key="1">
    <citation type="submission" date="2015-09" db="EMBL/GenBank/DDBJ databases">
        <title>Genome announcement of multiple Pseudomonas syringae strains.</title>
        <authorList>
            <person name="Thakur S."/>
            <person name="Wang P.W."/>
            <person name="Gong Y."/>
            <person name="Weir B.S."/>
            <person name="Guttman D.S."/>
        </authorList>
    </citation>
    <scope>NUCLEOTIDE SEQUENCE [LARGE SCALE GENOMIC DNA]</scope>
    <source>
        <strain evidence="2 3">ICMP9151</strain>
    </source>
</reference>